<keyword evidence="2" id="KW-0808">Transferase</keyword>
<sequence>MDAKMRLRMAIQDVQRTEAAQPALSSRRSVFFGPALHRRSESPLGRQDRGRSDFVTPTPRTIGRDMASNADEQKTCPLCREKERLQSFWRNPDFFRCDACGAIFRDPFPSEEALKDLYERSWVAPEASRAETGATDSGVADAIAGYLLRSTDSPSFAGKRILDFGGGLGAMAAALRRRGADVFVVEPFGVDYLTGRGFKAYRFLEDIPAEFTFDGITSLEVVEHLPDPTAALRQLSARLTPGGWLFVTTPNPEGLNAAVSGSSWREAEKPGHLLFFPAPTLKLALERSGFEQVERKRWPIRFPNAPVIKRAIHFLLQAAMVDGSVRMLARKPAPDQGASALAS</sequence>
<dbReference type="Pfam" id="PF13489">
    <property type="entry name" value="Methyltransf_23"/>
    <property type="match status" value="1"/>
</dbReference>
<feature type="compositionally biased region" description="Basic and acidic residues" evidence="1">
    <location>
        <begin position="38"/>
        <end position="52"/>
    </location>
</feature>
<gene>
    <name evidence="2" type="ORF">H2LOC_001275</name>
</gene>
<dbReference type="EMBL" id="CP046052">
    <property type="protein sequence ID" value="QGM44436.1"/>
    <property type="molecule type" value="Genomic_DNA"/>
</dbReference>
<dbReference type="KEGG" id="mhey:H2LOC_001275"/>
<keyword evidence="3" id="KW-1185">Reference proteome</keyword>
<protein>
    <submittedName>
        <fullName evidence="2">Methyltransferase domain-containing protein</fullName>
    </submittedName>
</protein>
<evidence type="ECO:0000313" key="2">
    <source>
        <dbReference type="EMBL" id="QGM44436.1"/>
    </source>
</evidence>
<dbReference type="SUPFAM" id="SSF53335">
    <property type="entry name" value="S-adenosyl-L-methionine-dependent methyltransferases"/>
    <property type="match status" value="1"/>
</dbReference>
<reference evidence="2 3" key="1">
    <citation type="submission" date="2019-11" db="EMBL/GenBank/DDBJ databases">
        <title>The genome sequence of Methylocystis heyeri.</title>
        <authorList>
            <person name="Oshkin I.Y."/>
            <person name="Miroshnikov K."/>
            <person name="Dedysh S.N."/>
        </authorList>
    </citation>
    <scope>NUCLEOTIDE SEQUENCE [LARGE SCALE GENOMIC DNA]</scope>
    <source>
        <strain evidence="2 3">H2</strain>
    </source>
</reference>
<feature type="region of interest" description="Disordered" evidence="1">
    <location>
        <begin position="38"/>
        <end position="71"/>
    </location>
</feature>
<evidence type="ECO:0000256" key="1">
    <source>
        <dbReference type="SAM" id="MobiDB-lite"/>
    </source>
</evidence>
<dbReference type="GO" id="GO:0032259">
    <property type="term" value="P:methylation"/>
    <property type="evidence" value="ECO:0007669"/>
    <property type="project" value="UniProtKB-KW"/>
</dbReference>
<dbReference type="PANTHER" id="PTHR43861">
    <property type="entry name" value="TRANS-ACONITATE 2-METHYLTRANSFERASE-RELATED"/>
    <property type="match status" value="1"/>
</dbReference>
<dbReference type="AlphaFoldDB" id="A0A6B8K8S2"/>
<dbReference type="OrthoDB" id="9792690at2"/>
<dbReference type="Gene3D" id="3.40.50.150">
    <property type="entry name" value="Vaccinia Virus protein VP39"/>
    <property type="match status" value="1"/>
</dbReference>
<organism evidence="2 3">
    <name type="scientific">Methylocystis heyeri</name>
    <dbReference type="NCBI Taxonomy" id="391905"/>
    <lineage>
        <taxon>Bacteria</taxon>
        <taxon>Pseudomonadati</taxon>
        <taxon>Pseudomonadota</taxon>
        <taxon>Alphaproteobacteria</taxon>
        <taxon>Hyphomicrobiales</taxon>
        <taxon>Methylocystaceae</taxon>
        <taxon>Methylocystis</taxon>
    </lineage>
</organism>
<accession>A0A6B8K8S2</accession>
<name>A0A6B8K8S2_9HYPH</name>
<dbReference type="InterPro" id="IPR029063">
    <property type="entry name" value="SAM-dependent_MTases_sf"/>
</dbReference>
<proteinExistence type="predicted"/>
<dbReference type="GO" id="GO:0008168">
    <property type="term" value="F:methyltransferase activity"/>
    <property type="evidence" value="ECO:0007669"/>
    <property type="project" value="UniProtKB-KW"/>
</dbReference>
<dbReference type="Proteomes" id="UP000309061">
    <property type="component" value="Chromosome"/>
</dbReference>
<keyword evidence="2" id="KW-0489">Methyltransferase</keyword>
<evidence type="ECO:0000313" key="3">
    <source>
        <dbReference type="Proteomes" id="UP000309061"/>
    </source>
</evidence>